<feature type="signal peptide" evidence="1">
    <location>
        <begin position="1"/>
        <end position="20"/>
    </location>
</feature>
<dbReference type="EMBL" id="FQWS01000002">
    <property type="protein sequence ID" value="SHH37182.1"/>
    <property type="molecule type" value="Genomic_DNA"/>
</dbReference>
<dbReference type="InterPro" id="IPR011652">
    <property type="entry name" value="MORN_2"/>
</dbReference>
<organism evidence="2 3">
    <name type="scientific">Winogradskyella jejuensis</name>
    <dbReference type="NCBI Taxonomy" id="1089305"/>
    <lineage>
        <taxon>Bacteria</taxon>
        <taxon>Pseudomonadati</taxon>
        <taxon>Bacteroidota</taxon>
        <taxon>Flavobacteriia</taxon>
        <taxon>Flavobacteriales</taxon>
        <taxon>Flavobacteriaceae</taxon>
        <taxon>Winogradskyella</taxon>
    </lineage>
</organism>
<dbReference type="SUPFAM" id="SSF82185">
    <property type="entry name" value="Histone H3 K4-specific methyltransferase SET7/9 N-terminal domain"/>
    <property type="match status" value="2"/>
</dbReference>
<name>A0A1M5SF00_9FLAO</name>
<dbReference type="AlphaFoldDB" id="A0A1M5SF00"/>
<feature type="chain" id="PRO_5013042170" evidence="1">
    <location>
        <begin position="21"/>
        <end position="236"/>
    </location>
</feature>
<evidence type="ECO:0000313" key="2">
    <source>
        <dbReference type="EMBL" id="SHH37182.1"/>
    </source>
</evidence>
<dbReference type="RefSeq" id="WP_073085750.1">
    <property type="nucleotide sequence ID" value="NZ_FQWS01000002.1"/>
</dbReference>
<evidence type="ECO:0000313" key="3">
    <source>
        <dbReference type="Proteomes" id="UP000184522"/>
    </source>
</evidence>
<dbReference type="STRING" id="1089305.SAMN05444148_1852"/>
<keyword evidence="1" id="KW-0732">Signal</keyword>
<proteinExistence type="predicted"/>
<evidence type="ECO:0000256" key="1">
    <source>
        <dbReference type="SAM" id="SignalP"/>
    </source>
</evidence>
<sequence>MIKHKLIFGFIFTITLTSLAAQNEVNNFDKSGKRHGVWQKNYPKTNQLRYEGQFVHGKEVDTFKYYKLKRKKSVLSAIKVFNIENNRAQVTFMASNGKVVSKGEMDGKNFVGKWLYFHKNSQQIMIEEHYNPEGKLDGIRTVFFINGALAEEAEYKDGLLNGISKIYSESGKLLQESLYKMDKLEGQTTYYDADGNIQAKGLFKANLKTGIWEYYKNGKLTRKADHTNNKVLLRKQ</sequence>
<accession>A0A1M5SF00</accession>
<dbReference type="Gene3D" id="2.20.110.10">
    <property type="entry name" value="Histone H3 K4-specific methyltransferase SET7/9 N-terminal domain"/>
    <property type="match status" value="2"/>
</dbReference>
<gene>
    <name evidence="2" type="ORF">SAMN05444148_1852</name>
</gene>
<dbReference type="Proteomes" id="UP000184522">
    <property type="component" value="Unassembled WGS sequence"/>
</dbReference>
<dbReference type="Pfam" id="PF07661">
    <property type="entry name" value="MORN_2"/>
    <property type="match status" value="3"/>
</dbReference>
<dbReference type="OrthoDB" id="9785122at2"/>
<protein>
    <submittedName>
        <fullName evidence="2">MORN repeat variant</fullName>
    </submittedName>
</protein>
<keyword evidence="3" id="KW-1185">Reference proteome</keyword>
<reference evidence="3" key="1">
    <citation type="submission" date="2016-11" db="EMBL/GenBank/DDBJ databases">
        <authorList>
            <person name="Varghese N."/>
            <person name="Submissions S."/>
        </authorList>
    </citation>
    <scope>NUCLEOTIDE SEQUENCE [LARGE SCALE GENOMIC DNA]</scope>
    <source>
        <strain evidence="3">DSM 25330</strain>
    </source>
</reference>